<gene>
    <name evidence="3" type="ORF">CGZ93_06020</name>
</gene>
<feature type="signal peptide" evidence="2">
    <location>
        <begin position="1"/>
        <end position="27"/>
    </location>
</feature>
<keyword evidence="2" id="KW-0732">Signal</keyword>
<dbReference type="AlphaFoldDB" id="A0A255HA99"/>
<feature type="region of interest" description="Disordered" evidence="1">
    <location>
        <begin position="224"/>
        <end position="249"/>
    </location>
</feature>
<comment type="caution">
    <text evidence="3">The sequence shown here is derived from an EMBL/GenBank/DDBJ whole genome shotgun (WGS) entry which is preliminary data.</text>
</comment>
<organism evidence="3 4">
    <name type="scientific">Enemella dayhoffiae</name>
    <dbReference type="NCBI Taxonomy" id="2016507"/>
    <lineage>
        <taxon>Bacteria</taxon>
        <taxon>Bacillati</taxon>
        <taxon>Actinomycetota</taxon>
        <taxon>Actinomycetes</taxon>
        <taxon>Propionibacteriales</taxon>
        <taxon>Propionibacteriaceae</taxon>
        <taxon>Enemella</taxon>
    </lineage>
</organism>
<accession>A0A255HA99</accession>
<proteinExistence type="predicted"/>
<evidence type="ECO:0000313" key="4">
    <source>
        <dbReference type="Proteomes" id="UP000216311"/>
    </source>
</evidence>
<feature type="chain" id="PRO_5012490960" evidence="2">
    <location>
        <begin position="28"/>
        <end position="354"/>
    </location>
</feature>
<dbReference type="EMBL" id="NMVQ01000007">
    <property type="protein sequence ID" value="OYO23494.1"/>
    <property type="molecule type" value="Genomic_DNA"/>
</dbReference>
<feature type="compositionally biased region" description="Polar residues" evidence="1">
    <location>
        <begin position="224"/>
        <end position="244"/>
    </location>
</feature>
<sequence length="354" mass="35373">MKNTIVWGTAVLTAALGALLIAPAAIAAPTATPTSSAAPRAEQLGVTLTAPTGPQDSVRISVTGVPKGDHIEVAGKPTGWTKEAPYYYERQNQAGGPMSLVIPAPSAGWPKGTAYNFTVTHNGRSVTRTFTLAGAPTTNPTEVGVDVTVPKSSTDAVIIRVSGVKSGNAAAEVRRAGSGSVLSGGGRTSADGTVTIRIEAPAGGWAPGAHYDVRVHANGTVATNGFSAPGKSSPNASGTVTPPSSADGPVVVRMKGVRPGAKVSVRVGLDGTEDLSSSAKGTVGADGTVTISVPAPKNGWQRGQKYAVVVDEEGQGDHIWMATFTFGGPGSTGGTASGSRPAKDKSGGLAKTGV</sequence>
<reference evidence="3 4" key="1">
    <citation type="submission" date="2017-07" db="EMBL/GenBank/DDBJ databases">
        <title>Draft whole genome sequences of clinical Proprionibacteriaceae strains.</title>
        <authorList>
            <person name="Bernier A.-M."/>
            <person name="Bernard K."/>
            <person name="Domingo M.-C."/>
        </authorList>
    </citation>
    <scope>NUCLEOTIDE SEQUENCE [LARGE SCALE GENOMIC DNA]</scope>
    <source>
        <strain evidence="3 4">NML 130396</strain>
    </source>
</reference>
<keyword evidence="4" id="KW-1185">Reference proteome</keyword>
<name>A0A255HA99_9ACTN</name>
<evidence type="ECO:0000256" key="1">
    <source>
        <dbReference type="SAM" id="MobiDB-lite"/>
    </source>
</evidence>
<dbReference type="OrthoDB" id="4819815at2"/>
<feature type="region of interest" description="Disordered" evidence="1">
    <location>
        <begin position="328"/>
        <end position="354"/>
    </location>
</feature>
<protein>
    <submittedName>
        <fullName evidence="3">Uncharacterized protein</fullName>
    </submittedName>
</protein>
<dbReference type="RefSeq" id="WP_094363252.1">
    <property type="nucleotide sequence ID" value="NZ_NMVQ01000007.1"/>
</dbReference>
<dbReference type="Proteomes" id="UP000216311">
    <property type="component" value="Unassembled WGS sequence"/>
</dbReference>
<evidence type="ECO:0000313" key="3">
    <source>
        <dbReference type="EMBL" id="OYO23494.1"/>
    </source>
</evidence>
<evidence type="ECO:0000256" key="2">
    <source>
        <dbReference type="SAM" id="SignalP"/>
    </source>
</evidence>